<organism evidence="1">
    <name type="scientific">Arundo donax</name>
    <name type="common">Giant reed</name>
    <name type="synonym">Donax arundinaceus</name>
    <dbReference type="NCBI Taxonomy" id="35708"/>
    <lineage>
        <taxon>Eukaryota</taxon>
        <taxon>Viridiplantae</taxon>
        <taxon>Streptophyta</taxon>
        <taxon>Embryophyta</taxon>
        <taxon>Tracheophyta</taxon>
        <taxon>Spermatophyta</taxon>
        <taxon>Magnoliopsida</taxon>
        <taxon>Liliopsida</taxon>
        <taxon>Poales</taxon>
        <taxon>Poaceae</taxon>
        <taxon>PACMAD clade</taxon>
        <taxon>Arundinoideae</taxon>
        <taxon>Arundineae</taxon>
        <taxon>Arundo</taxon>
    </lineage>
</organism>
<accession>A0A0A8Y286</accession>
<reference evidence="1" key="2">
    <citation type="journal article" date="2015" name="Data Brief">
        <title>Shoot transcriptome of the giant reed, Arundo donax.</title>
        <authorList>
            <person name="Barrero R.A."/>
            <person name="Guerrero F.D."/>
            <person name="Moolhuijzen P."/>
            <person name="Goolsby J.A."/>
            <person name="Tidwell J."/>
            <person name="Bellgard S.E."/>
            <person name="Bellgard M.I."/>
        </authorList>
    </citation>
    <scope>NUCLEOTIDE SEQUENCE</scope>
    <source>
        <tissue evidence="1">Shoot tissue taken approximately 20 cm above the soil surface</tissue>
    </source>
</reference>
<dbReference type="EMBL" id="GBRH01280058">
    <property type="protein sequence ID" value="JAD17837.1"/>
    <property type="molecule type" value="Transcribed_RNA"/>
</dbReference>
<dbReference type="AlphaFoldDB" id="A0A0A8Y286"/>
<proteinExistence type="predicted"/>
<name>A0A0A8Y286_ARUDO</name>
<reference evidence="1" key="1">
    <citation type="submission" date="2014-09" db="EMBL/GenBank/DDBJ databases">
        <authorList>
            <person name="Magalhaes I.L.F."/>
            <person name="Oliveira U."/>
            <person name="Santos F.R."/>
            <person name="Vidigal T.H.D.A."/>
            <person name="Brescovit A.D."/>
            <person name="Santos A.J."/>
        </authorList>
    </citation>
    <scope>NUCLEOTIDE SEQUENCE</scope>
    <source>
        <tissue evidence="1">Shoot tissue taken approximately 20 cm above the soil surface</tissue>
    </source>
</reference>
<sequence>MLLPPTLNSSPPARVPVFFSFT</sequence>
<protein>
    <submittedName>
        <fullName evidence="1">Uncharacterized protein</fullName>
    </submittedName>
</protein>
<evidence type="ECO:0000313" key="1">
    <source>
        <dbReference type="EMBL" id="JAD17837.1"/>
    </source>
</evidence>